<name>A0A2M4B178_9DIPT</name>
<dbReference type="EMBL" id="GGFK01013475">
    <property type="protein sequence ID" value="MBW46796.1"/>
    <property type="molecule type" value="Transcribed_RNA"/>
</dbReference>
<accession>A0A2M4B178</accession>
<organism evidence="1">
    <name type="scientific">Anopheles triannulatus</name>
    <dbReference type="NCBI Taxonomy" id="58253"/>
    <lineage>
        <taxon>Eukaryota</taxon>
        <taxon>Metazoa</taxon>
        <taxon>Ecdysozoa</taxon>
        <taxon>Arthropoda</taxon>
        <taxon>Hexapoda</taxon>
        <taxon>Insecta</taxon>
        <taxon>Pterygota</taxon>
        <taxon>Neoptera</taxon>
        <taxon>Endopterygota</taxon>
        <taxon>Diptera</taxon>
        <taxon>Nematocera</taxon>
        <taxon>Culicoidea</taxon>
        <taxon>Culicidae</taxon>
        <taxon>Anophelinae</taxon>
        <taxon>Anopheles</taxon>
    </lineage>
</organism>
<evidence type="ECO:0000313" key="1">
    <source>
        <dbReference type="EMBL" id="MBW46796.1"/>
    </source>
</evidence>
<proteinExistence type="predicted"/>
<protein>
    <submittedName>
        <fullName evidence="1">Putative secreted protein</fullName>
    </submittedName>
</protein>
<sequence>MFFLSYSGFSNVFMYLPPLGFTLLSKLANAVPVRGPDLLASDDPITPDCALIRYVLLQLGQPTQPATISHFSGLAHSLF</sequence>
<reference evidence="1" key="1">
    <citation type="submission" date="2018-01" db="EMBL/GenBank/DDBJ databases">
        <title>An insight into the sialome of Amazonian anophelines.</title>
        <authorList>
            <person name="Ribeiro J.M."/>
            <person name="Scarpassa V."/>
            <person name="Calvo E."/>
        </authorList>
    </citation>
    <scope>NUCLEOTIDE SEQUENCE</scope>
    <source>
        <tissue evidence="1">Salivary glands</tissue>
    </source>
</reference>
<dbReference type="AlphaFoldDB" id="A0A2M4B178"/>